<feature type="transmembrane region" description="Helical" evidence="1">
    <location>
        <begin position="85"/>
        <end position="101"/>
    </location>
</feature>
<protein>
    <submittedName>
        <fullName evidence="2">Uncharacterized protein</fullName>
    </submittedName>
</protein>
<accession>A0A1Y1ZRN1</accession>
<name>A0A1Y1ZRN1_9PLEO</name>
<feature type="transmembrane region" description="Helical" evidence="1">
    <location>
        <begin position="59"/>
        <end position="79"/>
    </location>
</feature>
<gene>
    <name evidence="2" type="ORF">BCR34DRAFT_600226</name>
</gene>
<dbReference type="EMBL" id="MCFA01000046">
    <property type="protein sequence ID" value="ORY12921.1"/>
    <property type="molecule type" value="Genomic_DNA"/>
</dbReference>
<dbReference type="OrthoDB" id="3945555at2759"/>
<keyword evidence="1" id="KW-1133">Transmembrane helix</keyword>
<keyword evidence="1" id="KW-0472">Membrane</keyword>
<evidence type="ECO:0000313" key="2">
    <source>
        <dbReference type="EMBL" id="ORY12921.1"/>
    </source>
</evidence>
<evidence type="ECO:0000313" key="3">
    <source>
        <dbReference type="Proteomes" id="UP000193144"/>
    </source>
</evidence>
<evidence type="ECO:0000256" key="1">
    <source>
        <dbReference type="SAM" id="Phobius"/>
    </source>
</evidence>
<dbReference type="Proteomes" id="UP000193144">
    <property type="component" value="Unassembled WGS sequence"/>
</dbReference>
<reference evidence="2 3" key="1">
    <citation type="submission" date="2016-07" db="EMBL/GenBank/DDBJ databases">
        <title>Pervasive Adenine N6-methylation of Active Genes in Fungi.</title>
        <authorList>
            <consortium name="DOE Joint Genome Institute"/>
            <person name="Mondo S.J."/>
            <person name="Dannebaum R.O."/>
            <person name="Kuo R.C."/>
            <person name="Labutti K."/>
            <person name="Haridas S."/>
            <person name="Kuo A."/>
            <person name="Salamov A."/>
            <person name="Ahrendt S.R."/>
            <person name="Lipzen A."/>
            <person name="Sullivan W."/>
            <person name="Andreopoulos W.B."/>
            <person name="Clum A."/>
            <person name="Lindquist E."/>
            <person name="Daum C."/>
            <person name="Ramamoorthy G.K."/>
            <person name="Gryganskyi A."/>
            <person name="Culley D."/>
            <person name="Magnuson J.K."/>
            <person name="James T.Y."/>
            <person name="O'Malley M.A."/>
            <person name="Stajich J.E."/>
            <person name="Spatafora J.W."/>
            <person name="Visel A."/>
            <person name="Grigoriev I.V."/>
        </authorList>
    </citation>
    <scope>NUCLEOTIDE SEQUENCE [LARGE SCALE GENOMIC DNA]</scope>
    <source>
        <strain evidence="2 3">CBS 115471</strain>
    </source>
</reference>
<keyword evidence="1" id="KW-0812">Transmembrane</keyword>
<feature type="transmembrane region" description="Helical" evidence="1">
    <location>
        <begin position="30"/>
        <end position="47"/>
    </location>
</feature>
<dbReference type="AlphaFoldDB" id="A0A1Y1ZRN1"/>
<comment type="caution">
    <text evidence="2">The sequence shown here is derived from an EMBL/GenBank/DDBJ whole genome shotgun (WGS) entry which is preliminary data.</text>
</comment>
<keyword evidence="3" id="KW-1185">Reference proteome</keyword>
<organism evidence="2 3">
    <name type="scientific">Clohesyomyces aquaticus</name>
    <dbReference type="NCBI Taxonomy" id="1231657"/>
    <lineage>
        <taxon>Eukaryota</taxon>
        <taxon>Fungi</taxon>
        <taxon>Dikarya</taxon>
        <taxon>Ascomycota</taxon>
        <taxon>Pezizomycotina</taxon>
        <taxon>Dothideomycetes</taxon>
        <taxon>Pleosporomycetidae</taxon>
        <taxon>Pleosporales</taxon>
        <taxon>Lindgomycetaceae</taxon>
        <taxon>Clohesyomyces</taxon>
    </lineage>
</organism>
<proteinExistence type="predicted"/>
<sequence length="131" mass="14290">MFWTLQKGIARGFPSNSTHIPESLSDPSPLTVFVGWLIVALALSITLEVSDGSRHHAIFLSYGILVSIILGVVECAPLSSVLLTNVPWSVAIGLVCCAVYPRRKNGAKYPDDEKDRWHNQDLVVDETAGKT</sequence>